<comment type="similarity">
    <text evidence="2 8">Belongs to the trans-sulfuration enzymes family.</text>
</comment>
<proteinExistence type="inferred from homology"/>
<dbReference type="NCBIfam" id="TIGR01324">
    <property type="entry name" value="cysta_beta_ly_B"/>
    <property type="match status" value="1"/>
</dbReference>
<dbReference type="Gene3D" id="3.40.640.10">
    <property type="entry name" value="Type I PLP-dependent aspartate aminotransferase-like (Major domain)"/>
    <property type="match status" value="1"/>
</dbReference>
<dbReference type="SUPFAM" id="SSF53383">
    <property type="entry name" value="PLP-dependent transferases"/>
    <property type="match status" value="1"/>
</dbReference>
<evidence type="ECO:0000256" key="7">
    <source>
        <dbReference type="ARBA" id="ARBA00047625"/>
    </source>
</evidence>
<dbReference type="GO" id="GO:0016829">
    <property type="term" value="F:lyase activity"/>
    <property type="evidence" value="ECO:0007669"/>
    <property type="project" value="UniProtKB-KW"/>
</dbReference>
<evidence type="ECO:0000256" key="2">
    <source>
        <dbReference type="ARBA" id="ARBA00009077"/>
    </source>
</evidence>
<dbReference type="PANTHER" id="PTHR43500:SF1">
    <property type="entry name" value="CYSTATHIONINE BETA-LYASE-RELATED"/>
    <property type="match status" value="1"/>
</dbReference>
<comment type="pathway">
    <text evidence="5">Amino-acid biosynthesis; L-methionine biosynthesis via de novo pathway; L-homocysteine from L-cystathionine: step 1/1.</text>
</comment>
<evidence type="ECO:0000256" key="5">
    <source>
        <dbReference type="ARBA" id="ARBA00046315"/>
    </source>
</evidence>
<dbReference type="InterPro" id="IPR000277">
    <property type="entry name" value="Cys/Met-Metab_PyrdxlP-dep_enz"/>
</dbReference>
<dbReference type="Gene3D" id="3.90.1150.10">
    <property type="entry name" value="Aspartate Aminotransferase, domain 1"/>
    <property type="match status" value="1"/>
</dbReference>
<dbReference type="Proteomes" id="UP001165395">
    <property type="component" value="Unassembled WGS sequence"/>
</dbReference>
<evidence type="ECO:0000256" key="8">
    <source>
        <dbReference type="RuleBase" id="RU362118"/>
    </source>
</evidence>
<sequence>MSEDKYQAATALTHLGREPKSVQGPVNPGVIRASTQLFPNTKELLAANGTRWAYGRYGTQTHAALESVLCELEGFEGCLLTPSGLSAVTVTLLGLLRTGDHLLMPDSVYDPSRHFCDHVLRENGVEVTFYDPLIGAEIATLIQTNTKVVFVESPGSHTFEVQDIPAIAKVAHDAGAIVVSDSTWATPIGWVPQALGIDVSVHAATKYIGGHSDVMMGVVLASGAAFSKIKAMHKLLGLAVSADEASLALRGVRTLSTRMKQHAKNGLAIAHWLATQPEVETVLYPPLTGAPGHELWKRDFNASVAASLMGVVFKSSVHRAAAVSLVDTVKLFGIGYSWGGYESLILASKPAASRTQTADRWQNAMVRIHVGLEDPEDLIRDLEQGFSALRQAM</sequence>
<comment type="catalytic activity">
    <reaction evidence="7">
        <text>an S-substituted L-cysteine + H2O = a thiol + pyruvate + NH4(+)</text>
        <dbReference type="Rhea" id="RHEA:18121"/>
        <dbReference type="ChEBI" id="CHEBI:15361"/>
        <dbReference type="ChEBI" id="CHEBI:15377"/>
        <dbReference type="ChEBI" id="CHEBI:28938"/>
        <dbReference type="ChEBI" id="CHEBI:29256"/>
        <dbReference type="ChEBI" id="CHEBI:58717"/>
        <dbReference type="EC" id="4.4.1.13"/>
    </reaction>
</comment>
<dbReference type="PANTHER" id="PTHR43500">
    <property type="entry name" value="CYSTATHIONINE BETA-LYASE-RELATED"/>
    <property type="match status" value="1"/>
</dbReference>
<evidence type="ECO:0000256" key="1">
    <source>
        <dbReference type="ARBA" id="ARBA00001933"/>
    </source>
</evidence>
<comment type="catalytic activity">
    <reaction evidence="6">
        <text>L,L-cystathionine + H2O = L-homocysteine + pyruvate + NH4(+)</text>
        <dbReference type="Rhea" id="RHEA:13965"/>
        <dbReference type="ChEBI" id="CHEBI:15361"/>
        <dbReference type="ChEBI" id="CHEBI:15377"/>
        <dbReference type="ChEBI" id="CHEBI:28938"/>
        <dbReference type="ChEBI" id="CHEBI:58161"/>
        <dbReference type="ChEBI" id="CHEBI:58199"/>
    </reaction>
</comment>
<dbReference type="InterPro" id="IPR015421">
    <property type="entry name" value="PyrdxlP-dep_Trfase_major"/>
</dbReference>
<dbReference type="InterPro" id="IPR015422">
    <property type="entry name" value="PyrdxlP-dep_Trfase_small"/>
</dbReference>
<name>A0ABS8D5D5_9NEIS</name>
<dbReference type="InterPro" id="IPR015424">
    <property type="entry name" value="PyrdxlP-dep_Trfase"/>
</dbReference>
<evidence type="ECO:0000256" key="3">
    <source>
        <dbReference type="ARBA" id="ARBA00022898"/>
    </source>
</evidence>
<dbReference type="PIRSF" id="PIRSF001434">
    <property type="entry name" value="CGS"/>
    <property type="match status" value="1"/>
</dbReference>
<evidence type="ECO:0000313" key="10">
    <source>
        <dbReference type="Proteomes" id="UP001165395"/>
    </source>
</evidence>
<gene>
    <name evidence="9" type="primary">metC</name>
    <name evidence="9" type="ORF">LIN78_07655</name>
</gene>
<dbReference type="RefSeq" id="WP_227180164.1">
    <property type="nucleotide sequence ID" value="NZ_JAJBZT010000003.1"/>
</dbReference>
<evidence type="ECO:0000313" key="9">
    <source>
        <dbReference type="EMBL" id="MCB6183419.1"/>
    </source>
</evidence>
<dbReference type="InterPro" id="IPR006233">
    <property type="entry name" value="Cys_b_lyase_bac"/>
</dbReference>
<dbReference type="Pfam" id="PF01053">
    <property type="entry name" value="Cys_Met_Meta_PP"/>
    <property type="match status" value="1"/>
</dbReference>
<keyword evidence="10" id="KW-1185">Reference proteome</keyword>
<protein>
    <submittedName>
        <fullName evidence="9">Cystathionine beta-lyase</fullName>
        <ecNumber evidence="9">4.4.1.8</ecNumber>
    </submittedName>
</protein>
<dbReference type="EC" id="4.4.1.8" evidence="9"/>
<organism evidence="9 10">
    <name type="scientific">Leeia speluncae</name>
    <dbReference type="NCBI Taxonomy" id="2884804"/>
    <lineage>
        <taxon>Bacteria</taxon>
        <taxon>Pseudomonadati</taxon>
        <taxon>Pseudomonadota</taxon>
        <taxon>Betaproteobacteria</taxon>
        <taxon>Neisseriales</taxon>
        <taxon>Leeiaceae</taxon>
        <taxon>Leeia</taxon>
    </lineage>
</organism>
<evidence type="ECO:0000256" key="6">
    <source>
        <dbReference type="ARBA" id="ARBA00047517"/>
    </source>
</evidence>
<keyword evidence="3 8" id="KW-0663">Pyridoxal phosphate</keyword>
<accession>A0ABS8D5D5</accession>
<reference evidence="9" key="1">
    <citation type="submission" date="2021-10" db="EMBL/GenBank/DDBJ databases">
        <title>The complete genome sequence of Leeia sp. TBRC 13508.</title>
        <authorList>
            <person name="Charoenyingcharoen P."/>
            <person name="Yukphan P."/>
        </authorList>
    </citation>
    <scope>NUCLEOTIDE SEQUENCE</scope>
    <source>
        <strain evidence="9">TBRC 13508</strain>
    </source>
</reference>
<comment type="cofactor">
    <cofactor evidence="1 8">
        <name>pyridoxal 5'-phosphate</name>
        <dbReference type="ChEBI" id="CHEBI:597326"/>
    </cofactor>
</comment>
<dbReference type="EMBL" id="JAJBZT010000003">
    <property type="protein sequence ID" value="MCB6183419.1"/>
    <property type="molecule type" value="Genomic_DNA"/>
</dbReference>
<comment type="caution">
    <text evidence="9">The sequence shown here is derived from an EMBL/GenBank/DDBJ whole genome shotgun (WGS) entry which is preliminary data.</text>
</comment>
<dbReference type="PROSITE" id="PS00868">
    <property type="entry name" value="CYS_MET_METAB_PP"/>
    <property type="match status" value="1"/>
</dbReference>
<dbReference type="InterPro" id="IPR054542">
    <property type="entry name" value="Cys_met_metab_PP"/>
</dbReference>
<keyword evidence="4 9" id="KW-0456">Lyase</keyword>
<evidence type="ECO:0000256" key="4">
    <source>
        <dbReference type="ARBA" id="ARBA00023239"/>
    </source>
</evidence>